<evidence type="ECO:0000313" key="9">
    <source>
        <dbReference type="Proteomes" id="UP000289738"/>
    </source>
</evidence>
<dbReference type="Pfam" id="PF06839">
    <property type="entry name" value="Zn_ribbon_GRF"/>
    <property type="match status" value="1"/>
</dbReference>
<keyword evidence="3" id="KW-0862">Zinc</keyword>
<dbReference type="PANTHER" id="PTHR33248">
    <property type="entry name" value="ZINC ION-BINDING PROTEIN"/>
    <property type="match status" value="1"/>
</dbReference>
<dbReference type="EMBL" id="SDMP01000012">
    <property type="protein sequence ID" value="RYR26220.1"/>
    <property type="molecule type" value="Genomic_DNA"/>
</dbReference>
<keyword evidence="6" id="KW-0472">Membrane</keyword>
<dbReference type="Proteomes" id="UP000289738">
    <property type="component" value="Chromosome B02"/>
</dbReference>
<evidence type="ECO:0000256" key="6">
    <source>
        <dbReference type="SAM" id="Phobius"/>
    </source>
</evidence>
<feature type="domain" description="GRF-type" evidence="7">
    <location>
        <begin position="37"/>
        <end position="75"/>
    </location>
</feature>
<sequence>MMGGGSNHVSSSSNRRSEKSCGRRTTRSSQERVLDRCGCGSRPVLKWSGTEANPGRPFYGCPNYNCGLFMWADKLADEEEESDRGNYGFEMEEWRMKFAWKLRKLECEVKALKLAFCLLLVVVTVIVIVVCVVWKQ</sequence>
<dbReference type="AlphaFoldDB" id="A0A445AIK5"/>
<gene>
    <name evidence="8" type="ORF">Ahy_B02g060421</name>
</gene>
<comment type="caution">
    <text evidence="8">The sequence shown here is derived from an EMBL/GenBank/DDBJ whole genome shotgun (WGS) entry which is preliminary data.</text>
</comment>
<evidence type="ECO:0000256" key="5">
    <source>
        <dbReference type="SAM" id="MobiDB-lite"/>
    </source>
</evidence>
<evidence type="ECO:0000256" key="2">
    <source>
        <dbReference type="ARBA" id="ARBA00022771"/>
    </source>
</evidence>
<dbReference type="GO" id="GO:0008270">
    <property type="term" value="F:zinc ion binding"/>
    <property type="evidence" value="ECO:0007669"/>
    <property type="project" value="UniProtKB-KW"/>
</dbReference>
<organism evidence="8 9">
    <name type="scientific">Arachis hypogaea</name>
    <name type="common">Peanut</name>
    <dbReference type="NCBI Taxonomy" id="3818"/>
    <lineage>
        <taxon>Eukaryota</taxon>
        <taxon>Viridiplantae</taxon>
        <taxon>Streptophyta</taxon>
        <taxon>Embryophyta</taxon>
        <taxon>Tracheophyta</taxon>
        <taxon>Spermatophyta</taxon>
        <taxon>Magnoliopsida</taxon>
        <taxon>eudicotyledons</taxon>
        <taxon>Gunneridae</taxon>
        <taxon>Pentapetalae</taxon>
        <taxon>rosids</taxon>
        <taxon>fabids</taxon>
        <taxon>Fabales</taxon>
        <taxon>Fabaceae</taxon>
        <taxon>Papilionoideae</taxon>
        <taxon>50 kb inversion clade</taxon>
        <taxon>dalbergioids sensu lato</taxon>
        <taxon>Dalbergieae</taxon>
        <taxon>Pterocarpus clade</taxon>
        <taxon>Arachis</taxon>
    </lineage>
</organism>
<evidence type="ECO:0000259" key="7">
    <source>
        <dbReference type="PROSITE" id="PS51999"/>
    </source>
</evidence>
<evidence type="ECO:0000256" key="4">
    <source>
        <dbReference type="PROSITE-ProRule" id="PRU01343"/>
    </source>
</evidence>
<keyword evidence="2 4" id="KW-0863">Zinc-finger</keyword>
<reference evidence="8 9" key="1">
    <citation type="submission" date="2019-01" db="EMBL/GenBank/DDBJ databases">
        <title>Sequencing of cultivated peanut Arachis hypogaea provides insights into genome evolution and oil improvement.</title>
        <authorList>
            <person name="Chen X."/>
        </authorList>
    </citation>
    <scope>NUCLEOTIDE SEQUENCE [LARGE SCALE GENOMIC DNA]</scope>
    <source>
        <strain evidence="9">cv. Fuhuasheng</strain>
        <tissue evidence="8">Leaves</tissue>
    </source>
</reference>
<accession>A0A445AIK5</accession>
<protein>
    <recommendedName>
        <fullName evidence="7">GRF-type domain-containing protein</fullName>
    </recommendedName>
</protein>
<evidence type="ECO:0000256" key="3">
    <source>
        <dbReference type="ARBA" id="ARBA00022833"/>
    </source>
</evidence>
<keyword evidence="6" id="KW-0812">Transmembrane</keyword>
<feature type="region of interest" description="Disordered" evidence="5">
    <location>
        <begin position="1"/>
        <end position="31"/>
    </location>
</feature>
<name>A0A445AIK5_ARAHY</name>
<proteinExistence type="predicted"/>
<evidence type="ECO:0000256" key="1">
    <source>
        <dbReference type="ARBA" id="ARBA00022723"/>
    </source>
</evidence>
<evidence type="ECO:0000313" key="8">
    <source>
        <dbReference type="EMBL" id="RYR26220.1"/>
    </source>
</evidence>
<dbReference type="InterPro" id="IPR010666">
    <property type="entry name" value="Znf_GRF"/>
</dbReference>
<keyword evidence="6" id="KW-1133">Transmembrane helix</keyword>
<keyword evidence="1" id="KW-0479">Metal-binding</keyword>
<dbReference type="PROSITE" id="PS51999">
    <property type="entry name" value="ZF_GRF"/>
    <property type="match status" value="1"/>
</dbReference>
<keyword evidence="9" id="KW-1185">Reference proteome</keyword>
<feature type="transmembrane region" description="Helical" evidence="6">
    <location>
        <begin position="111"/>
        <end position="135"/>
    </location>
</feature>